<evidence type="ECO:0000313" key="3">
    <source>
        <dbReference type="Proteomes" id="UP000429644"/>
    </source>
</evidence>
<dbReference type="PANTHER" id="PTHR45036">
    <property type="entry name" value="METHYLTRANSFERASE LIKE 7B"/>
    <property type="match status" value="1"/>
</dbReference>
<reference evidence="2 3" key="1">
    <citation type="submission" date="2019-10" db="EMBL/GenBank/DDBJ databases">
        <title>Georgenia wutianyii sp. nov. and Georgenia yuyongxinii sp. nov. isolated from plateau pika (Ochotona curzoniae) in the Qinghai-Tibet plateau of China.</title>
        <authorList>
            <person name="Tian Z."/>
        </authorList>
    </citation>
    <scope>NUCLEOTIDE SEQUENCE [LARGE SCALE GENOMIC DNA]</scope>
    <source>
        <strain evidence="2 3">JCM 15130</strain>
    </source>
</reference>
<proteinExistence type="predicted"/>
<dbReference type="RefSeq" id="WP_152232469.1">
    <property type="nucleotide sequence ID" value="NZ_BAAAOT010000024.1"/>
</dbReference>
<dbReference type="Gene3D" id="3.40.50.150">
    <property type="entry name" value="Vaccinia Virus protein VP39"/>
    <property type="match status" value="1"/>
</dbReference>
<evidence type="ECO:0000313" key="2">
    <source>
        <dbReference type="EMBL" id="MPV89720.1"/>
    </source>
</evidence>
<accession>A0A7J9V0R8</accession>
<evidence type="ECO:0000259" key="1">
    <source>
        <dbReference type="Pfam" id="PF08241"/>
    </source>
</evidence>
<dbReference type="GO" id="GO:0032259">
    <property type="term" value="P:methylation"/>
    <property type="evidence" value="ECO:0007669"/>
    <property type="project" value="UniProtKB-KW"/>
</dbReference>
<dbReference type="SUPFAM" id="SSF53335">
    <property type="entry name" value="S-adenosyl-L-methionine-dependent methyltransferases"/>
    <property type="match status" value="1"/>
</dbReference>
<dbReference type="Pfam" id="PF08241">
    <property type="entry name" value="Methyltransf_11"/>
    <property type="match status" value="1"/>
</dbReference>
<gene>
    <name evidence="2" type="ORF">GB882_13675</name>
</gene>
<dbReference type="InterPro" id="IPR029063">
    <property type="entry name" value="SAM-dependent_MTases_sf"/>
</dbReference>
<organism evidence="2 3">
    <name type="scientific">Georgenia ruanii</name>
    <dbReference type="NCBI Taxonomy" id="348442"/>
    <lineage>
        <taxon>Bacteria</taxon>
        <taxon>Bacillati</taxon>
        <taxon>Actinomycetota</taxon>
        <taxon>Actinomycetes</taxon>
        <taxon>Micrococcales</taxon>
        <taxon>Bogoriellaceae</taxon>
        <taxon>Georgenia</taxon>
    </lineage>
</organism>
<keyword evidence="3" id="KW-1185">Reference proteome</keyword>
<dbReference type="InterPro" id="IPR013216">
    <property type="entry name" value="Methyltransf_11"/>
</dbReference>
<keyword evidence="2" id="KW-0489">Methyltransferase</keyword>
<dbReference type="GO" id="GO:0008757">
    <property type="term" value="F:S-adenosylmethionine-dependent methyltransferase activity"/>
    <property type="evidence" value="ECO:0007669"/>
    <property type="project" value="InterPro"/>
</dbReference>
<dbReference type="EMBL" id="WHPD01002948">
    <property type="protein sequence ID" value="MPV89720.1"/>
    <property type="molecule type" value="Genomic_DNA"/>
</dbReference>
<dbReference type="OrthoDB" id="9797252at2"/>
<name>A0A7J9V0R8_9MICO</name>
<dbReference type="AlphaFoldDB" id="A0A7J9V0R8"/>
<feature type="domain" description="Methyltransferase type 11" evidence="1">
    <location>
        <begin position="47"/>
        <end position="139"/>
    </location>
</feature>
<comment type="caution">
    <text evidence="2">The sequence shown here is derived from an EMBL/GenBank/DDBJ whole genome shotgun (WGS) entry which is preliminary data.</text>
</comment>
<dbReference type="InterPro" id="IPR052356">
    <property type="entry name" value="Thiol_S-MT"/>
</dbReference>
<sequence>MSRTAVSAERGHRFFAWFYARASAAAEKGPLGEHRRSLVRQARGVTLDIGSGVGHNLAHLPAAVAEVHLIEPDPYMRTRLAAGMDESMQLHPVGAESLPLDDESADIGITTLTMCSVDDVDAVARELHRVLRPGGKLLVMEHVRSADDRVVRRQDRLDRLWPAFSGGCHINRDTGASLQAAGFDTAALRRVELPGTPAVTRELIIGALARR</sequence>
<protein>
    <submittedName>
        <fullName evidence="2">Methyltransferase domain-containing protein</fullName>
    </submittedName>
</protein>
<dbReference type="CDD" id="cd02440">
    <property type="entry name" value="AdoMet_MTases"/>
    <property type="match status" value="1"/>
</dbReference>
<dbReference type="PANTHER" id="PTHR45036:SF1">
    <property type="entry name" value="METHYLTRANSFERASE LIKE 7A"/>
    <property type="match status" value="1"/>
</dbReference>
<dbReference type="Proteomes" id="UP000429644">
    <property type="component" value="Unassembled WGS sequence"/>
</dbReference>
<keyword evidence="2" id="KW-0808">Transferase</keyword>